<dbReference type="Proteomes" id="UP001063698">
    <property type="component" value="Chromosome"/>
</dbReference>
<sequence length="73" mass="7360">MRPGKTRAERSPLPGKAQKPRELGGNTDAYRPDAGREPPLPAEGRDAPGGGVMQPSSLGGLGEDPPPGSMGAG</sequence>
<feature type="region of interest" description="Disordered" evidence="1">
    <location>
        <begin position="1"/>
        <end position="73"/>
    </location>
</feature>
<keyword evidence="3" id="KW-1185">Reference proteome</keyword>
<accession>A0A977KC09</accession>
<gene>
    <name evidence="2" type="ORF">IPA_08825</name>
</gene>
<feature type="compositionally biased region" description="Pro residues" evidence="1">
    <location>
        <begin position="64"/>
        <end position="73"/>
    </location>
</feature>
<name>A0A977KC09_9CREN</name>
<feature type="compositionally biased region" description="Basic and acidic residues" evidence="1">
    <location>
        <begin position="1"/>
        <end position="10"/>
    </location>
</feature>
<evidence type="ECO:0000313" key="3">
    <source>
        <dbReference type="Proteomes" id="UP001063698"/>
    </source>
</evidence>
<dbReference type="EMBL" id="CP006868">
    <property type="protein sequence ID" value="UXD22842.1"/>
    <property type="molecule type" value="Genomic_DNA"/>
</dbReference>
<dbReference type="AlphaFoldDB" id="A0A977KC09"/>
<dbReference type="KEGG" id="ipc:IPA_08825"/>
<protein>
    <submittedName>
        <fullName evidence="2">Uncharacterized protein</fullName>
    </submittedName>
</protein>
<organism evidence="2 3">
    <name type="scientific">Ignicoccus pacificus DSM 13166</name>
    <dbReference type="NCBI Taxonomy" id="940294"/>
    <lineage>
        <taxon>Archaea</taxon>
        <taxon>Thermoproteota</taxon>
        <taxon>Thermoprotei</taxon>
        <taxon>Desulfurococcales</taxon>
        <taxon>Desulfurococcaceae</taxon>
        <taxon>Ignicoccus</taxon>
    </lineage>
</organism>
<proteinExistence type="predicted"/>
<evidence type="ECO:0000256" key="1">
    <source>
        <dbReference type="SAM" id="MobiDB-lite"/>
    </source>
</evidence>
<evidence type="ECO:0000313" key="2">
    <source>
        <dbReference type="EMBL" id="UXD22842.1"/>
    </source>
</evidence>
<reference evidence="2" key="1">
    <citation type="submission" date="2013-11" db="EMBL/GenBank/DDBJ databases">
        <title>Comparative genomics of Ignicoccus.</title>
        <authorList>
            <person name="Podar M."/>
        </authorList>
    </citation>
    <scope>NUCLEOTIDE SEQUENCE</scope>
    <source>
        <strain evidence="2">DSM 13166</strain>
    </source>
</reference>